<protein>
    <submittedName>
        <fullName evidence="1">12598_t:CDS:1</fullName>
    </submittedName>
</protein>
<proteinExistence type="predicted"/>
<dbReference type="EMBL" id="CAJVPU010000162">
    <property type="protein sequence ID" value="CAG8442442.1"/>
    <property type="molecule type" value="Genomic_DNA"/>
</dbReference>
<reference evidence="1" key="1">
    <citation type="submission" date="2021-06" db="EMBL/GenBank/DDBJ databases">
        <authorList>
            <person name="Kallberg Y."/>
            <person name="Tangrot J."/>
            <person name="Rosling A."/>
        </authorList>
    </citation>
    <scope>NUCLEOTIDE SEQUENCE</scope>
    <source>
        <strain evidence="1">IL203A</strain>
    </source>
</reference>
<dbReference type="Proteomes" id="UP000789702">
    <property type="component" value="Unassembled WGS sequence"/>
</dbReference>
<keyword evidence="2" id="KW-1185">Reference proteome</keyword>
<name>A0ACA9JZV4_9GLOM</name>
<organism evidence="1 2">
    <name type="scientific">Dentiscutata heterogama</name>
    <dbReference type="NCBI Taxonomy" id="1316150"/>
    <lineage>
        <taxon>Eukaryota</taxon>
        <taxon>Fungi</taxon>
        <taxon>Fungi incertae sedis</taxon>
        <taxon>Mucoromycota</taxon>
        <taxon>Glomeromycotina</taxon>
        <taxon>Glomeromycetes</taxon>
        <taxon>Diversisporales</taxon>
        <taxon>Gigasporaceae</taxon>
        <taxon>Dentiscutata</taxon>
    </lineage>
</organism>
<sequence>MSIKIYLKSLKLQIRSRIKDGYDEDNNLYEECINEHNNEDVKKYNEYKKITDNDYKKSIHNCEKPNKGKKEVIQTTNLNFSNRNAEKFF</sequence>
<comment type="caution">
    <text evidence="1">The sequence shown here is derived from an EMBL/GenBank/DDBJ whole genome shotgun (WGS) entry which is preliminary data.</text>
</comment>
<accession>A0ACA9JZV4</accession>
<gene>
    <name evidence="1" type="ORF">DHETER_LOCUS352</name>
</gene>
<evidence type="ECO:0000313" key="2">
    <source>
        <dbReference type="Proteomes" id="UP000789702"/>
    </source>
</evidence>
<evidence type="ECO:0000313" key="1">
    <source>
        <dbReference type="EMBL" id="CAG8442442.1"/>
    </source>
</evidence>